<feature type="domain" description="vWA-MoxR associated protein C-terminal" evidence="3">
    <location>
        <begin position="472"/>
        <end position="698"/>
    </location>
</feature>
<reference evidence="5" key="1">
    <citation type="journal article" date="2019" name="Int. J. Syst. Evol. Microbiol.">
        <title>The Global Catalogue of Microorganisms (GCM) 10K type strain sequencing project: providing services to taxonomists for standard genome sequencing and annotation.</title>
        <authorList>
            <consortium name="The Broad Institute Genomics Platform"/>
            <consortium name="The Broad Institute Genome Sequencing Center for Infectious Disease"/>
            <person name="Wu L."/>
            <person name="Ma J."/>
        </authorList>
    </citation>
    <scope>NUCLEOTIDE SEQUENCE [LARGE SCALE GENOMIC DNA]</scope>
    <source>
        <strain evidence="5">JCM 16924</strain>
    </source>
</reference>
<feature type="region of interest" description="Disordered" evidence="1">
    <location>
        <begin position="677"/>
        <end position="721"/>
    </location>
</feature>
<dbReference type="Pfam" id="PF20028">
    <property type="entry name" value="VMAP-C"/>
    <property type="match status" value="1"/>
</dbReference>
<comment type="caution">
    <text evidence="4">The sequence shown here is derived from an EMBL/GenBank/DDBJ whole genome shotgun (WGS) entry which is preliminary data.</text>
</comment>
<feature type="compositionally biased region" description="Basic and acidic residues" evidence="1">
    <location>
        <begin position="699"/>
        <end position="710"/>
    </location>
</feature>
<evidence type="ECO:0000256" key="1">
    <source>
        <dbReference type="SAM" id="MobiDB-lite"/>
    </source>
</evidence>
<dbReference type="Pfam" id="PF19916">
    <property type="entry name" value="VMAP-M0"/>
    <property type="match status" value="1"/>
</dbReference>
<gene>
    <name evidence="4" type="ORF">GCM10022232_58990</name>
</gene>
<organism evidence="4 5">
    <name type="scientific">Streptomyces plumbiresistens</name>
    <dbReference type="NCBI Taxonomy" id="511811"/>
    <lineage>
        <taxon>Bacteria</taxon>
        <taxon>Bacillati</taxon>
        <taxon>Actinomycetota</taxon>
        <taxon>Actinomycetes</taxon>
        <taxon>Kitasatosporales</taxon>
        <taxon>Streptomycetaceae</taxon>
        <taxon>Streptomyces</taxon>
    </lineage>
</organism>
<proteinExistence type="predicted"/>
<evidence type="ECO:0000313" key="5">
    <source>
        <dbReference type="Proteomes" id="UP001500456"/>
    </source>
</evidence>
<evidence type="ECO:0000259" key="3">
    <source>
        <dbReference type="Pfam" id="PF20028"/>
    </source>
</evidence>
<sequence length="721" mass="77605">MDRRRLALIRSGGTGDGRLTVGSGYLIAPRLVLTARHVVEDRDTGTLWPVITVRVGHHLDGETTRVDAELLWTHPDGLDVALLQANREIDLPGAVRWGCPSGTAPVSYEGLGYPWAAKGETRAPEHLRGVLPVLSGGRDRYVLDQGPAPTPRTDGGNAWGGASGAAIFCGGHLVGVVTEEDHAYGARRLIALPVSSFAGDGDFASHVEEQTGRSFELSAVGAPLPRAGSAAERTPVERELETLLAPLFSRPDVRVDHARALALELGYEAVGYEPTSADLVAFLMAHPRALASLGEALAGGAKGETRAALTRLFLWARAGDCGALLSVNEYGALVGLLSRVCEKQPTVLPRTAGEALPYVVLPEALARPQLGEEDVCGVVERLEDLSDGASGPEGAPPVPALLRLVEYVAAAVGDGLGDDLRAWSDKTARRLGIQAGALGERRADAARWARRAASPVTRIVMELAHDPTAGEERYRVRILLVRDDGSHRVLKEVESEPKTPREAANSLSEAVFAATQEQGQGDHVPWVTVVVDRAGLDLAVDEWERPGALDDILPPWPIGADYRVSLSCPELSDHRPEREGDQERRWKNGRASVLVTSRTSGDSRQLVNLLKTKHRDTARVVLHGPADERRSWVLTCLVLGVPVVLWDRVACGFDNAGRLDILAPSGELEGLPERVRAFRSDSAADPAERQARPSLVWEPEGRLPRSEPLRLSDPWRGSYAS</sequence>
<dbReference type="RefSeq" id="WP_345567407.1">
    <property type="nucleotide sequence ID" value="NZ_BAAAZX010000018.1"/>
</dbReference>
<evidence type="ECO:0008006" key="6">
    <source>
        <dbReference type="Google" id="ProtNLM"/>
    </source>
</evidence>
<dbReference type="Gene3D" id="2.40.10.10">
    <property type="entry name" value="Trypsin-like serine proteases"/>
    <property type="match status" value="1"/>
</dbReference>
<keyword evidence="5" id="KW-1185">Reference proteome</keyword>
<evidence type="ECO:0000313" key="4">
    <source>
        <dbReference type="EMBL" id="GAA4010240.1"/>
    </source>
</evidence>
<dbReference type="SUPFAM" id="SSF50494">
    <property type="entry name" value="Trypsin-like serine proteases"/>
    <property type="match status" value="1"/>
</dbReference>
<feature type="domain" description="vWA-MoxR associated protein middle region 0" evidence="2">
    <location>
        <begin position="379"/>
        <end position="441"/>
    </location>
</feature>
<dbReference type="InterPro" id="IPR043504">
    <property type="entry name" value="Peptidase_S1_PA_chymotrypsin"/>
</dbReference>
<dbReference type="Proteomes" id="UP001500456">
    <property type="component" value="Unassembled WGS sequence"/>
</dbReference>
<dbReference type="InterPro" id="IPR045450">
    <property type="entry name" value="VMAP_C"/>
</dbReference>
<dbReference type="EMBL" id="BAAAZX010000018">
    <property type="protein sequence ID" value="GAA4010240.1"/>
    <property type="molecule type" value="Genomic_DNA"/>
</dbReference>
<dbReference type="InterPro" id="IPR045555">
    <property type="entry name" value="VMAP-M0"/>
</dbReference>
<protein>
    <recommendedName>
        <fullName evidence="6">Serine protease</fullName>
    </recommendedName>
</protein>
<accession>A0ABP7SDS9</accession>
<dbReference type="InterPro" id="IPR009003">
    <property type="entry name" value="Peptidase_S1_PA"/>
</dbReference>
<dbReference type="Pfam" id="PF13365">
    <property type="entry name" value="Trypsin_2"/>
    <property type="match status" value="1"/>
</dbReference>
<evidence type="ECO:0000259" key="2">
    <source>
        <dbReference type="Pfam" id="PF19916"/>
    </source>
</evidence>
<name>A0ABP7SDS9_9ACTN</name>